<dbReference type="Proteomes" id="UP000077202">
    <property type="component" value="Unassembled WGS sequence"/>
</dbReference>
<evidence type="ECO:0000313" key="4">
    <source>
        <dbReference type="EMBL" id="BBN11991.1"/>
    </source>
</evidence>
<dbReference type="PANTHER" id="PTHR31718">
    <property type="entry name" value="PLAT DOMAIN-CONTAINING PROTEIN"/>
    <property type="match status" value="1"/>
</dbReference>
<evidence type="ECO:0000256" key="1">
    <source>
        <dbReference type="PROSITE-ProRule" id="PRU00152"/>
    </source>
</evidence>
<dbReference type="EMBL" id="LVLJ01001861">
    <property type="protein sequence ID" value="OAE27595.1"/>
    <property type="molecule type" value="Genomic_DNA"/>
</dbReference>
<feature type="chain" id="PRO_5042334002" description="PLAT domain-containing protein" evidence="2">
    <location>
        <begin position="23"/>
        <end position="178"/>
    </location>
</feature>
<evidence type="ECO:0000313" key="5">
    <source>
        <dbReference type="EMBL" id="OAE27595.1"/>
    </source>
</evidence>
<accession>A0A176W560</accession>
<dbReference type="Pfam" id="PF06232">
    <property type="entry name" value="ATS3"/>
    <property type="match status" value="1"/>
</dbReference>
<feature type="domain" description="PLAT" evidence="3">
    <location>
        <begin position="26"/>
        <end position="153"/>
    </location>
</feature>
<proteinExistence type="predicted"/>
<evidence type="ECO:0000313" key="6">
    <source>
        <dbReference type="Proteomes" id="UP000077202"/>
    </source>
</evidence>
<dbReference type="PANTHER" id="PTHR31718:SF0">
    <property type="entry name" value="PLAT DOMAIN-CONTAINING PROTEIN 2"/>
    <property type="match status" value="1"/>
</dbReference>
<feature type="signal peptide" evidence="2">
    <location>
        <begin position="1"/>
        <end position="22"/>
    </location>
</feature>
<gene>
    <name evidence="5" type="ORF">AXG93_492s1110</name>
    <name evidence="4" type="ORF">Mp_5g16600</name>
</gene>
<dbReference type="Proteomes" id="UP001162541">
    <property type="component" value="Chromosome 5"/>
</dbReference>
<dbReference type="InterPro" id="IPR001024">
    <property type="entry name" value="PLAT/LH2_dom"/>
</dbReference>
<protein>
    <recommendedName>
        <fullName evidence="3">PLAT domain-containing protein</fullName>
    </recommendedName>
</protein>
<comment type="caution">
    <text evidence="1">Lacks conserved residue(s) required for the propagation of feature annotation.</text>
</comment>
<dbReference type="Gene3D" id="2.60.60.20">
    <property type="entry name" value="PLAT/LH2 domain"/>
    <property type="match status" value="1"/>
</dbReference>
<dbReference type="PROSITE" id="PS50095">
    <property type="entry name" value="PLAT"/>
    <property type="match status" value="1"/>
</dbReference>
<dbReference type="EMBL" id="AP019870">
    <property type="protein sequence ID" value="BBN11991.1"/>
    <property type="molecule type" value="Genomic_DNA"/>
</dbReference>
<keyword evidence="2" id="KW-0732">Signal</keyword>
<dbReference type="AlphaFoldDB" id="A0A176W560"/>
<reference evidence="5 6" key="1">
    <citation type="submission" date="2016-03" db="EMBL/GenBank/DDBJ databases">
        <title>Mechanisms controlling the formation of the plant cell surface in tip-growing cells are functionally conserved among land plants.</title>
        <authorList>
            <person name="Honkanen S."/>
            <person name="Jones V.A."/>
            <person name="Morieri G."/>
            <person name="Champion C."/>
            <person name="Hetherington A.J."/>
            <person name="Kelly S."/>
            <person name="Saint-Marcoux D."/>
            <person name="Proust H."/>
            <person name="Prescott H."/>
            <person name="Dolan L."/>
        </authorList>
    </citation>
    <scope>NUCLEOTIDE SEQUENCE [LARGE SCALE GENOMIC DNA]</scope>
    <source>
        <strain evidence="6">cv. Tak-1 and cv. Tak-2</strain>
        <tissue evidence="5">Whole gametophyte</tissue>
    </source>
</reference>
<reference evidence="4" key="2">
    <citation type="journal article" date="2019" name="Curr. Biol.">
        <title>Chromatin organization in early land plants reveals an ancestral association between H3K27me3, transposons, and constitutive heterochromatin.</title>
        <authorList>
            <person name="Montgomery S.A."/>
            <person name="Tanizawa Y."/>
            <person name="Galik B."/>
            <person name="Wang N."/>
            <person name="Ito T."/>
            <person name="Mochizuki T."/>
            <person name="Akimcheva S."/>
            <person name="Bowman J."/>
            <person name="Cognat V."/>
            <person name="Drouard L."/>
            <person name="Ekker H."/>
            <person name="Houng S."/>
            <person name="Kohchi T."/>
            <person name="Lin S."/>
            <person name="Liu L.D."/>
            <person name="Nakamura Y."/>
            <person name="Valeeva L.R."/>
            <person name="Shakirov E.V."/>
            <person name="Shippen D.E."/>
            <person name="Wei W."/>
            <person name="Yagura M."/>
            <person name="Yamaoka S."/>
            <person name="Yamato K.T."/>
            <person name="Liu C."/>
            <person name="Berger F."/>
        </authorList>
    </citation>
    <scope>NUCLEOTIDE SEQUENCE [LARGE SCALE GENOMIC DNA]</scope>
    <source>
        <strain evidence="4">Tak-1</strain>
    </source>
</reference>
<evidence type="ECO:0000256" key="2">
    <source>
        <dbReference type="SAM" id="SignalP"/>
    </source>
</evidence>
<dbReference type="InterPro" id="IPR010417">
    <property type="entry name" value="Embryo-specific_ATS3"/>
</dbReference>
<keyword evidence="6" id="KW-1185">Reference proteome</keyword>
<organism evidence="5 6">
    <name type="scientific">Marchantia polymorpha subsp. ruderalis</name>
    <dbReference type="NCBI Taxonomy" id="1480154"/>
    <lineage>
        <taxon>Eukaryota</taxon>
        <taxon>Viridiplantae</taxon>
        <taxon>Streptophyta</taxon>
        <taxon>Embryophyta</taxon>
        <taxon>Marchantiophyta</taxon>
        <taxon>Marchantiopsida</taxon>
        <taxon>Marchantiidae</taxon>
        <taxon>Marchantiales</taxon>
        <taxon>Marchantiaceae</taxon>
        <taxon>Marchantia</taxon>
    </lineage>
</organism>
<dbReference type="InterPro" id="IPR036392">
    <property type="entry name" value="PLAT/LH2_dom_sf"/>
</dbReference>
<name>A0A176W560_MARPO</name>
<evidence type="ECO:0000259" key="3">
    <source>
        <dbReference type="PROSITE" id="PS50095"/>
    </source>
</evidence>
<evidence type="ECO:0000313" key="7">
    <source>
        <dbReference type="Proteomes" id="UP001162541"/>
    </source>
</evidence>
<reference evidence="7" key="3">
    <citation type="journal article" date="2020" name="Curr. Biol.">
        <title>Chromatin organization in early land plants reveals an ancestral association between H3K27me3, transposons, and constitutive heterochromatin.</title>
        <authorList>
            <person name="Montgomery S.A."/>
            <person name="Tanizawa Y."/>
            <person name="Galik B."/>
            <person name="Wang N."/>
            <person name="Ito T."/>
            <person name="Mochizuki T."/>
            <person name="Akimcheva S."/>
            <person name="Bowman J.L."/>
            <person name="Cognat V."/>
            <person name="Marechal-Drouard L."/>
            <person name="Ekker H."/>
            <person name="Hong S.F."/>
            <person name="Kohchi T."/>
            <person name="Lin S.S."/>
            <person name="Liu L.D."/>
            <person name="Nakamura Y."/>
            <person name="Valeeva L.R."/>
            <person name="Shakirov E.V."/>
            <person name="Shippen D.E."/>
            <person name="Wei W.L."/>
            <person name="Yagura M."/>
            <person name="Yamaoka S."/>
            <person name="Yamato K.T."/>
            <person name="Liu C."/>
            <person name="Berger F."/>
        </authorList>
    </citation>
    <scope>NUCLEOTIDE SEQUENCE [LARGE SCALE GENOMIC DNA]</scope>
    <source>
        <strain evidence="7">Tak-1</strain>
    </source>
</reference>
<dbReference type="SUPFAM" id="SSF49723">
    <property type="entry name" value="Lipase/lipooxygenase domain (PLAT/LH2 domain)"/>
    <property type="match status" value="1"/>
</dbReference>
<sequence length="178" mass="19434">MAMSMGTLLLALVFLSATSVLAEDYCVYTVFVKTGWLPKAGTDANIGAAFYDASGNSMTISNFTDWGHSLSSNNDYFERNKVDVFSGPGECLDAPICGMNLTSDGSGAHHGWFSDSVQISAARYGQECSNHYFNVDQWLATDVYPYSLTANRDDCVADIPDQVESARSHIKMTRKVSH</sequence>